<evidence type="ECO:0000256" key="1">
    <source>
        <dbReference type="ARBA" id="ARBA00004167"/>
    </source>
</evidence>
<dbReference type="GeneID" id="300269667"/>
<name>A0A9X8MHP2_9PSED</name>
<evidence type="ECO:0000256" key="3">
    <source>
        <dbReference type="ARBA" id="ARBA00022737"/>
    </source>
</evidence>
<dbReference type="EMBL" id="FOEV01000025">
    <property type="protein sequence ID" value="SER47080.1"/>
    <property type="molecule type" value="Genomic_DNA"/>
</dbReference>
<gene>
    <name evidence="12" type="ORF">SAMN05216409_12519</name>
</gene>
<dbReference type="Proteomes" id="UP000183210">
    <property type="component" value="Unassembled WGS sequence"/>
</dbReference>
<evidence type="ECO:0000259" key="11">
    <source>
        <dbReference type="PROSITE" id="PS51459"/>
    </source>
</evidence>
<accession>A0A9X8MHP2</accession>
<dbReference type="RefSeq" id="WP_074830380.1">
    <property type="nucleotide sequence ID" value="NZ_FOEV01000025.1"/>
</dbReference>
<keyword evidence="4 10" id="KW-0547">Nucleotide-binding</keyword>
<keyword evidence="3" id="KW-0677">Repeat</keyword>
<evidence type="ECO:0000313" key="12">
    <source>
        <dbReference type="EMBL" id="SER47080.1"/>
    </source>
</evidence>
<evidence type="ECO:0000256" key="8">
    <source>
        <dbReference type="ARBA" id="ARBA00023136"/>
    </source>
</evidence>
<evidence type="ECO:0000256" key="2">
    <source>
        <dbReference type="ARBA" id="ARBA00022692"/>
    </source>
</evidence>
<keyword evidence="6 10" id="KW-0067">ATP-binding</keyword>
<dbReference type="Gene3D" id="1.10.3290.10">
    <property type="entry name" value="Fido-like domain"/>
    <property type="match status" value="1"/>
</dbReference>
<evidence type="ECO:0000256" key="7">
    <source>
        <dbReference type="ARBA" id="ARBA00022989"/>
    </source>
</evidence>
<evidence type="ECO:0000256" key="9">
    <source>
        <dbReference type="PIRSR" id="PIRSR640198-1"/>
    </source>
</evidence>
<keyword evidence="7" id="KW-1133">Transmembrane helix</keyword>
<protein>
    <submittedName>
        <fullName evidence="12">Fic family protein</fullName>
    </submittedName>
</protein>
<evidence type="ECO:0000256" key="10">
    <source>
        <dbReference type="PIRSR" id="PIRSR640198-2"/>
    </source>
</evidence>
<evidence type="ECO:0000256" key="6">
    <source>
        <dbReference type="ARBA" id="ARBA00022840"/>
    </source>
</evidence>
<evidence type="ECO:0000256" key="4">
    <source>
        <dbReference type="ARBA" id="ARBA00022741"/>
    </source>
</evidence>
<evidence type="ECO:0000256" key="5">
    <source>
        <dbReference type="ARBA" id="ARBA00022803"/>
    </source>
</evidence>
<dbReference type="AlphaFoldDB" id="A0A9X8MHP2"/>
<dbReference type="SUPFAM" id="SSF140931">
    <property type="entry name" value="Fic-like"/>
    <property type="match status" value="1"/>
</dbReference>
<comment type="subcellular location">
    <subcellularLocation>
        <location evidence="1">Membrane</location>
        <topology evidence="1">Single-pass membrane protein</topology>
    </subcellularLocation>
</comment>
<dbReference type="InterPro" id="IPR040198">
    <property type="entry name" value="Fido_containing"/>
</dbReference>
<dbReference type="PANTHER" id="PTHR13504:SF34">
    <property type="entry name" value="PROTEIN ADENYLYLTRANSFERASE FICD"/>
    <property type="match status" value="1"/>
</dbReference>
<dbReference type="PROSITE" id="PS51459">
    <property type="entry name" value="FIDO"/>
    <property type="match status" value="1"/>
</dbReference>
<dbReference type="InterPro" id="IPR003812">
    <property type="entry name" value="Fido"/>
</dbReference>
<sequence length="507" mass="57403">MKKTIEYLGYAWLQHTYGLNIPALARVAQLGPRQAFTRGAGYDIEVFPRSYARQPAAIEHMVFALTHEGVNLSCLERAFQIQEIRDELTQALKEKPSSGYLRRLWFICEEVAGHRLALDDALANVPYEDLIPAERYFVGPSQNVRRYKVRDNLFGTPRLSVLIERASVPDTLTNDAIQQRMHDEIAGFPTAALARAALYIMTSETRSSYAIEQERAAPDRIHRFIRLLEHAGTRVLTEEMLLDIHRIAVGKDRPDPSVGAFRYEQNWLGRGDFINLLPPPPERVPELMERWFEMHERIQTSNAPAIVKANAIAHSFIYIHPFMDGNGRLSRFLMQDVLASEGLRVKGIILPLSAGLQTKLEAYIQSLDSLSTRLMSAIQYEQNYLGEPPELVRDNTHLFTHLDLTEQQAPLNSSAELVLSTLLHDELTYLVARDALKERLNTELDLSNRDLELLIAVLYQNGGKVSKTKRQSHFALLNDQEVLIAEEAFDSIVAVPGEAESSWAPEP</sequence>
<dbReference type="GO" id="GO:0016020">
    <property type="term" value="C:membrane"/>
    <property type="evidence" value="ECO:0007669"/>
    <property type="project" value="UniProtKB-SubCell"/>
</dbReference>
<reference evidence="12 13" key="1">
    <citation type="submission" date="2016-10" db="EMBL/GenBank/DDBJ databases">
        <authorList>
            <person name="Varghese N."/>
            <person name="Submissions S."/>
        </authorList>
    </citation>
    <scope>NUCLEOTIDE SEQUENCE [LARGE SCALE GENOMIC DNA]</scope>
    <source>
        <strain evidence="12 13">LMG 21974</strain>
    </source>
</reference>
<evidence type="ECO:0000313" key="13">
    <source>
        <dbReference type="Proteomes" id="UP000183210"/>
    </source>
</evidence>
<feature type="active site" evidence="9">
    <location>
        <position position="320"/>
    </location>
</feature>
<dbReference type="InterPro" id="IPR036597">
    <property type="entry name" value="Fido-like_dom_sf"/>
</dbReference>
<comment type="caution">
    <text evidence="12">The sequence shown here is derived from an EMBL/GenBank/DDBJ whole genome shotgun (WGS) entry which is preliminary data.</text>
</comment>
<keyword evidence="2" id="KW-0812">Transmembrane</keyword>
<keyword evidence="8" id="KW-0472">Membrane</keyword>
<proteinExistence type="predicted"/>
<dbReference type="PANTHER" id="PTHR13504">
    <property type="entry name" value="FIDO DOMAIN-CONTAINING PROTEIN DDB_G0283145"/>
    <property type="match status" value="1"/>
</dbReference>
<dbReference type="GO" id="GO:0005524">
    <property type="term" value="F:ATP binding"/>
    <property type="evidence" value="ECO:0007669"/>
    <property type="project" value="UniProtKB-KW"/>
</dbReference>
<dbReference type="Pfam" id="PF02661">
    <property type="entry name" value="Fic"/>
    <property type="match status" value="1"/>
</dbReference>
<organism evidence="12 13">
    <name type="scientific">Pseudomonas lutea</name>
    <dbReference type="NCBI Taxonomy" id="243924"/>
    <lineage>
        <taxon>Bacteria</taxon>
        <taxon>Pseudomonadati</taxon>
        <taxon>Pseudomonadota</taxon>
        <taxon>Gammaproteobacteria</taxon>
        <taxon>Pseudomonadales</taxon>
        <taxon>Pseudomonadaceae</taxon>
        <taxon>Pseudomonas</taxon>
    </lineage>
</organism>
<feature type="binding site" evidence="10">
    <location>
        <begin position="324"/>
        <end position="331"/>
    </location>
    <ligand>
        <name>ATP</name>
        <dbReference type="ChEBI" id="CHEBI:30616"/>
    </ligand>
</feature>
<feature type="domain" description="Fido" evidence="11">
    <location>
        <begin position="236"/>
        <end position="387"/>
    </location>
</feature>
<keyword evidence="5" id="KW-0802">TPR repeat</keyword>